<dbReference type="STRING" id="93064.BRX40_11830"/>
<dbReference type="EMBL" id="CP018820">
    <property type="protein sequence ID" value="APR53026.1"/>
    <property type="molecule type" value="Genomic_DNA"/>
</dbReference>
<keyword evidence="3" id="KW-1185">Reference proteome</keyword>
<dbReference type="RefSeq" id="WP_075151707.1">
    <property type="nucleotide sequence ID" value="NZ_CP018820.1"/>
</dbReference>
<dbReference type="KEGG" id="skr:BRX40_11830"/>
<gene>
    <name evidence="1" type="ORF">BRX40_11830</name>
    <name evidence="2" type="ORF">CA257_20410</name>
</gene>
<evidence type="ECO:0000313" key="2">
    <source>
        <dbReference type="EMBL" id="RSU99270.1"/>
    </source>
</evidence>
<name>A0A1L6JAY7_9SPHN</name>
<reference evidence="1" key="1">
    <citation type="submission" date="2016-12" db="EMBL/GenBank/DDBJ databases">
        <title>Whole genome sequencing of Sphingomonas koreensis.</title>
        <authorList>
            <person name="Conlan S."/>
            <person name="Thomas P.J."/>
            <person name="Mullikin J."/>
            <person name="Palmore T.N."/>
            <person name="Frank K.M."/>
            <person name="Segre J.A."/>
        </authorList>
    </citation>
    <scope>NUCLEOTIDE SEQUENCE</scope>
    <source>
        <strain evidence="1">ABOJV</strain>
    </source>
</reference>
<evidence type="ECO:0000313" key="3">
    <source>
        <dbReference type="Proteomes" id="UP000185161"/>
    </source>
</evidence>
<organism evidence="1 3">
    <name type="scientific">Sphingomonas koreensis</name>
    <dbReference type="NCBI Taxonomy" id="93064"/>
    <lineage>
        <taxon>Bacteria</taxon>
        <taxon>Pseudomonadati</taxon>
        <taxon>Pseudomonadota</taxon>
        <taxon>Alphaproteobacteria</taxon>
        <taxon>Sphingomonadales</taxon>
        <taxon>Sphingomonadaceae</taxon>
        <taxon>Sphingomonas</taxon>
    </lineage>
</organism>
<dbReference type="Proteomes" id="UP000286681">
    <property type="component" value="Unassembled WGS sequence"/>
</dbReference>
<accession>A0A1L6JAY7</accession>
<evidence type="ECO:0008006" key="5">
    <source>
        <dbReference type="Google" id="ProtNLM"/>
    </source>
</evidence>
<dbReference type="Proteomes" id="UP000185161">
    <property type="component" value="Chromosome"/>
</dbReference>
<evidence type="ECO:0000313" key="4">
    <source>
        <dbReference type="Proteomes" id="UP000286681"/>
    </source>
</evidence>
<dbReference type="OrthoDB" id="7574979at2"/>
<dbReference type="GeneID" id="44133254"/>
<evidence type="ECO:0000313" key="1">
    <source>
        <dbReference type="EMBL" id="APR53026.1"/>
    </source>
</evidence>
<dbReference type="EMBL" id="QQWO01000024">
    <property type="protein sequence ID" value="RSU99270.1"/>
    <property type="molecule type" value="Genomic_DNA"/>
</dbReference>
<reference evidence="3" key="2">
    <citation type="submission" date="2016-12" db="EMBL/GenBank/DDBJ databases">
        <title>Whole genome sequencing of Sphingomonas sp. ABOJV.</title>
        <authorList>
            <person name="Conlan S."/>
            <person name="Thomas P.J."/>
            <person name="Mullikin J."/>
            <person name="Palmore T.N."/>
            <person name="Frank K.M."/>
            <person name="Segre J.A."/>
        </authorList>
    </citation>
    <scope>NUCLEOTIDE SEQUENCE [LARGE SCALE GENOMIC DNA]</scope>
    <source>
        <strain evidence="3">ABOJV</strain>
    </source>
</reference>
<proteinExistence type="predicted"/>
<sequence length="71" mass="8243">MIVARRRPWTDADDIELRRLIEDRQRPSEIARQLGRTIDAIRGRAARLGLTLPSALRPWRRTAPRLGSKRS</sequence>
<dbReference type="AlphaFoldDB" id="A0A1L6JAY7"/>
<protein>
    <recommendedName>
        <fullName evidence="5">AsnC family protein</fullName>
    </recommendedName>
</protein>
<reference evidence="2 4" key="3">
    <citation type="submission" date="2018-07" db="EMBL/GenBank/DDBJ databases">
        <title>Genomic and Epidemiologic Investigation of an Indolent Hospital Outbreak.</title>
        <authorList>
            <person name="Johnson R.C."/>
            <person name="Deming C."/>
            <person name="Conlan S."/>
            <person name="Zellmer C.J."/>
            <person name="Michelin A.V."/>
            <person name="Lee-Lin S."/>
            <person name="Thomas P.J."/>
            <person name="Park M."/>
            <person name="Weingarten R.A."/>
            <person name="Less J."/>
            <person name="Dekker J.P."/>
            <person name="Frank K.M."/>
            <person name="Musser K.A."/>
            <person name="Mcquiston J.R."/>
            <person name="Henderson D.K."/>
            <person name="Lau A.F."/>
            <person name="Palmore T.N."/>
            <person name="Segre J.A."/>
        </authorList>
    </citation>
    <scope>NUCLEOTIDE SEQUENCE [LARGE SCALE GENOMIC DNA]</scope>
    <source>
        <strain evidence="2 4">SK-NIH.Env10_0317</strain>
    </source>
</reference>